<organism evidence="1 2">
    <name type="scientific">Trinickia caryophylli</name>
    <name type="common">Paraburkholderia caryophylli</name>
    <dbReference type="NCBI Taxonomy" id="28094"/>
    <lineage>
        <taxon>Bacteria</taxon>
        <taxon>Pseudomonadati</taxon>
        <taxon>Pseudomonadota</taxon>
        <taxon>Betaproteobacteria</taxon>
        <taxon>Burkholderiales</taxon>
        <taxon>Burkholderiaceae</taxon>
        <taxon>Trinickia</taxon>
    </lineage>
</organism>
<dbReference type="RefSeq" id="WP_085228054.1">
    <property type="nucleotide sequence ID" value="NZ_BSQD01000006.1"/>
</dbReference>
<reference evidence="2" key="1">
    <citation type="submission" date="2017-04" db="EMBL/GenBank/DDBJ databases">
        <authorList>
            <person name="Varghese N."/>
            <person name="Submissions S."/>
        </authorList>
    </citation>
    <scope>NUCLEOTIDE SEQUENCE [LARGE SCALE GENOMIC DNA]</scope>
    <source>
        <strain evidence="2">Ballard 720</strain>
    </source>
</reference>
<dbReference type="Proteomes" id="UP000192911">
    <property type="component" value="Unassembled WGS sequence"/>
</dbReference>
<proteinExistence type="predicted"/>
<gene>
    <name evidence="1" type="ORF">SAMN06295900_106395</name>
</gene>
<dbReference type="OrthoDB" id="9035010at2"/>
<dbReference type="AlphaFoldDB" id="A0A1X7EWN1"/>
<evidence type="ECO:0000313" key="1">
    <source>
        <dbReference type="EMBL" id="SMF41690.1"/>
    </source>
</evidence>
<name>A0A1X7EWN1_TRICW</name>
<dbReference type="GeneID" id="95550775"/>
<dbReference type="STRING" id="28094.SAMN06295900_106395"/>
<evidence type="ECO:0000313" key="2">
    <source>
        <dbReference type="Proteomes" id="UP000192911"/>
    </source>
</evidence>
<keyword evidence="2" id="KW-1185">Reference proteome</keyword>
<sequence length="119" mass="13384">MEESRTFREVVTDFKQQEMSLKKEARAFAQLQHEIAALRERADCDPEARKKLARLDEFMSSGGRQLEARIGEQAKKIQRIFIGVADQFAEMIPSGGADRSDGDASPKRVAAKKAVRKFA</sequence>
<protein>
    <submittedName>
        <fullName evidence="1">Uncharacterized protein</fullName>
    </submittedName>
</protein>
<accession>A0A1X7EWN1</accession>
<dbReference type="EMBL" id="FXAH01000006">
    <property type="protein sequence ID" value="SMF41690.1"/>
    <property type="molecule type" value="Genomic_DNA"/>
</dbReference>